<feature type="region of interest" description="Disordered" evidence="2">
    <location>
        <begin position="1"/>
        <end position="20"/>
    </location>
</feature>
<dbReference type="Pfam" id="PF21783">
    <property type="entry name" value="YNCE"/>
    <property type="match status" value="1"/>
</dbReference>
<gene>
    <name evidence="5" type="ORF">JOE61_003406</name>
</gene>
<dbReference type="Proteomes" id="UP000732378">
    <property type="component" value="Unassembled WGS sequence"/>
</dbReference>
<dbReference type="InterPro" id="IPR011964">
    <property type="entry name" value="YVTN_b-propeller_repeat"/>
</dbReference>
<evidence type="ECO:0000259" key="4">
    <source>
        <dbReference type="Pfam" id="PF21783"/>
    </source>
</evidence>
<sequence length="433" mass="44687">MSSTSDTGPDAASAQLPKDRHEWSRRMRVVALSAGALTVLAVAGGLAVLNGNDDRADEDPTAATLAGHRGRVEGTVWIANEGGGSLTAIDAATNRIVTTVAGVEGPHNVQVSPDGASVWTVSGHDGYAAMLSAESLDLHGVVPTGSAPAHVVVSPDGATAYTTNGADDTVSVIDTSTMKATDTIKVGQGPHGLRPSPDGRWLVVANVADTTLSVIDTRTNQLVTDIDVGKAPAQVAFSPDGRFVYASLNGEDAVAKVDMTSRKLVGTVAVGDGPIQTYVSGDNRYLLVANQGTEDSPGTTVSVIDIKTFTVTATVETGQGSHGVVVDPSSQHAYVTNIYGDDVAVLDLQELEVVARIPVGDKPNGVSFSPLPNDAEDGSVTLDLPTDPEAPADKIENGHEDGHRLEAHQLAQLSRSGGPSRTRSTLTLQIQST</sequence>
<organism evidence="5 6">
    <name type="scientific">Nocardioides salarius</name>
    <dbReference type="NCBI Taxonomy" id="374513"/>
    <lineage>
        <taxon>Bacteria</taxon>
        <taxon>Bacillati</taxon>
        <taxon>Actinomycetota</taxon>
        <taxon>Actinomycetes</taxon>
        <taxon>Propionibacteriales</taxon>
        <taxon>Nocardioidaceae</taxon>
        <taxon>Nocardioides</taxon>
    </lineage>
</organism>
<proteinExistence type="predicted"/>
<keyword evidence="3" id="KW-0812">Transmembrane</keyword>
<dbReference type="InterPro" id="IPR048433">
    <property type="entry name" value="YNCE-like_beta-prop"/>
</dbReference>
<keyword evidence="3" id="KW-1133">Transmembrane helix</keyword>
<comment type="caution">
    <text evidence="5">The sequence shown here is derived from an EMBL/GenBank/DDBJ whole genome shotgun (WGS) entry which is preliminary data.</text>
</comment>
<dbReference type="InterPro" id="IPR051200">
    <property type="entry name" value="Host-pathogen_enzymatic-act"/>
</dbReference>
<evidence type="ECO:0000256" key="2">
    <source>
        <dbReference type="SAM" id="MobiDB-lite"/>
    </source>
</evidence>
<feature type="region of interest" description="Disordered" evidence="2">
    <location>
        <begin position="362"/>
        <end position="433"/>
    </location>
</feature>
<name>A0ABS2MEH4_9ACTN</name>
<feature type="transmembrane region" description="Helical" evidence="3">
    <location>
        <begin position="29"/>
        <end position="49"/>
    </location>
</feature>
<keyword evidence="3" id="KW-0472">Membrane</keyword>
<feature type="compositionally biased region" description="Low complexity" evidence="2">
    <location>
        <begin position="413"/>
        <end position="427"/>
    </location>
</feature>
<protein>
    <submittedName>
        <fullName evidence="5">YVTN family beta-propeller protein</fullName>
    </submittedName>
</protein>
<accession>A0ABS2MEH4</accession>
<dbReference type="EMBL" id="JAFBBZ010000001">
    <property type="protein sequence ID" value="MBM7509592.1"/>
    <property type="molecule type" value="Genomic_DNA"/>
</dbReference>
<keyword evidence="6" id="KW-1185">Reference proteome</keyword>
<reference evidence="5 6" key="1">
    <citation type="submission" date="2021-01" db="EMBL/GenBank/DDBJ databases">
        <title>Sequencing the genomes of 1000 actinobacteria strains.</title>
        <authorList>
            <person name="Klenk H.-P."/>
        </authorList>
    </citation>
    <scope>NUCLEOTIDE SEQUENCE [LARGE SCALE GENOMIC DNA]</scope>
    <source>
        <strain evidence="5 6">DSM 18239</strain>
    </source>
</reference>
<dbReference type="PANTHER" id="PTHR47197:SF3">
    <property type="entry name" value="DIHYDRO-HEME D1 DEHYDROGENASE"/>
    <property type="match status" value="1"/>
</dbReference>
<keyword evidence="1" id="KW-0732">Signal</keyword>
<dbReference type="SUPFAM" id="SSF50974">
    <property type="entry name" value="Nitrous oxide reductase, N-terminal domain"/>
    <property type="match status" value="1"/>
</dbReference>
<evidence type="ECO:0000313" key="6">
    <source>
        <dbReference type="Proteomes" id="UP000732378"/>
    </source>
</evidence>
<evidence type="ECO:0000313" key="5">
    <source>
        <dbReference type="EMBL" id="MBM7509592.1"/>
    </source>
</evidence>
<evidence type="ECO:0000256" key="1">
    <source>
        <dbReference type="ARBA" id="ARBA00022729"/>
    </source>
</evidence>
<dbReference type="Gene3D" id="2.130.10.10">
    <property type="entry name" value="YVTN repeat-like/Quinoprotein amine dehydrogenase"/>
    <property type="match status" value="4"/>
</dbReference>
<dbReference type="RefSeq" id="WP_204797279.1">
    <property type="nucleotide sequence ID" value="NZ_JACDTV010000019.1"/>
</dbReference>
<dbReference type="InterPro" id="IPR011045">
    <property type="entry name" value="N2O_reductase_N"/>
</dbReference>
<dbReference type="NCBIfam" id="TIGR02276">
    <property type="entry name" value="beta_rpt_yvtn"/>
    <property type="match status" value="3"/>
</dbReference>
<dbReference type="PANTHER" id="PTHR47197">
    <property type="entry name" value="PROTEIN NIRF"/>
    <property type="match status" value="1"/>
</dbReference>
<dbReference type="InterPro" id="IPR015943">
    <property type="entry name" value="WD40/YVTN_repeat-like_dom_sf"/>
</dbReference>
<feature type="compositionally biased region" description="Basic and acidic residues" evidence="2">
    <location>
        <begin position="391"/>
        <end position="407"/>
    </location>
</feature>
<evidence type="ECO:0000256" key="3">
    <source>
        <dbReference type="SAM" id="Phobius"/>
    </source>
</evidence>
<feature type="domain" description="YNCE-like beta-propeller" evidence="4">
    <location>
        <begin position="142"/>
        <end position="368"/>
    </location>
</feature>